<accession>A0A200QJ14</accession>
<proteinExistence type="predicted"/>
<dbReference type="PANTHER" id="PTHR37707:SF1">
    <property type="entry name" value="MATERNAL EFFECT EMBRYO ARREST 9"/>
    <property type="match status" value="1"/>
</dbReference>
<keyword evidence="3" id="KW-1185">Reference proteome</keyword>
<dbReference type="InParanoid" id="A0A200QJ14"/>
<evidence type="ECO:0008006" key="4">
    <source>
        <dbReference type="Google" id="ProtNLM"/>
    </source>
</evidence>
<evidence type="ECO:0000256" key="1">
    <source>
        <dbReference type="SAM" id="Coils"/>
    </source>
</evidence>
<dbReference type="OrthoDB" id="992831at2759"/>
<dbReference type="AlphaFoldDB" id="A0A200QJ14"/>
<dbReference type="PANTHER" id="PTHR37707">
    <property type="entry name" value="MATERNAL EFFECT EMBRYO ARREST 9"/>
    <property type="match status" value="1"/>
</dbReference>
<dbReference type="Proteomes" id="UP000195402">
    <property type="component" value="Unassembled WGS sequence"/>
</dbReference>
<reference evidence="2 3" key="1">
    <citation type="journal article" date="2017" name="Mol. Plant">
        <title>The Genome of Medicinal Plant Macleaya cordata Provides New Insights into Benzylisoquinoline Alkaloids Metabolism.</title>
        <authorList>
            <person name="Liu X."/>
            <person name="Liu Y."/>
            <person name="Huang P."/>
            <person name="Ma Y."/>
            <person name="Qing Z."/>
            <person name="Tang Q."/>
            <person name="Cao H."/>
            <person name="Cheng P."/>
            <person name="Zheng Y."/>
            <person name="Yuan Z."/>
            <person name="Zhou Y."/>
            <person name="Liu J."/>
            <person name="Tang Z."/>
            <person name="Zhuo Y."/>
            <person name="Zhang Y."/>
            <person name="Yu L."/>
            <person name="Huang J."/>
            <person name="Yang P."/>
            <person name="Peng Q."/>
            <person name="Zhang J."/>
            <person name="Jiang W."/>
            <person name="Zhang Z."/>
            <person name="Lin K."/>
            <person name="Ro D.K."/>
            <person name="Chen X."/>
            <person name="Xiong X."/>
            <person name="Shang Y."/>
            <person name="Huang S."/>
            <person name="Zeng J."/>
        </authorList>
    </citation>
    <scope>NUCLEOTIDE SEQUENCE [LARGE SCALE GENOMIC DNA]</scope>
    <source>
        <strain evidence="3">cv. BLH2017</strain>
        <tissue evidence="2">Root</tissue>
    </source>
</reference>
<dbReference type="FunCoup" id="A0A200QJ14">
    <property type="interactions" value="867"/>
</dbReference>
<sequence>MEALLSQFSLLSNQALKDKNFDPSKIEDLMKLYEIEAYNSWAAMETQLQKEVEEAEISMKDAEIHLNSVMENAMEEFRCFEEELNRTAKAELDSLLRLADGAKKMGNSMENAATLASKKYMEAALASAKASMKSAWKGLSFNPPNKVHPS</sequence>
<evidence type="ECO:0000313" key="2">
    <source>
        <dbReference type="EMBL" id="OVA10421.1"/>
    </source>
</evidence>
<protein>
    <recommendedName>
        <fullName evidence="4">Maternal effect embryo arrest 9</fullName>
    </recommendedName>
</protein>
<organism evidence="2 3">
    <name type="scientific">Macleaya cordata</name>
    <name type="common">Five-seeded plume-poppy</name>
    <name type="synonym">Bocconia cordata</name>
    <dbReference type="NCBI Taxonomy" id="56857"/>
    <lineage>
        <taxon>Eukaryota</taxon>
        <taxon>Viridiplantae</taxon>
        <taxon>Streptophyta</taxon>
        <taxon>Embryophyta</taxon>
        <taxon>Tracheophyta</taxon>
        <taxon>Spermatophyta</taxon>
        <taxon>Magnoliopsida</taxon>
        <taxon>Ranunculales</taxon>
        <taxon>Papaveraceae</taxon>
        <taxon>Papaveroideae</taxon>
        <taxon>Macleaya</taxon>
    </lineage>
</organism>
<keyword evidence="1" id="KW-0175">Coiled coil</keyword>
<gene>
    <name evidence="2" type="ORF">BVC80_917g31</name>
</gene>
<evidence type="ECO:0000313" key="3">
    <source>
        <dbReference type="Proteomes" id="UP000195402"/>
    </source>
</evidence>
<feature type="coiled-coil region" evidence="1">
    <location>
        <begin position="45"/>
        <end position="90"/>
    </location>
</feature>
<comment type="caution">
    <text evidence="2">The sequence shown here is derived from an EMBL/GenBank/DDBJ whole genome shotgun (WGS) entry which is preliminary data.</text>
</comment>
<dbReference type="OMA" id="EAYNSWA"/>
<dbReference type="STRING" id="56857.A0A200QJ14"/>
<name>A0A200QJ14_MACCD</name>
<dbReference type="EMBL" id="MVGT01001922">
    <property type="protein sequence ID" value="OVA10421.1"/>
    <property type="molecule type" value="Genomic_DNA"/>
</dbReference>